<name>A0A6I9UVN7_BACDO</name>
<evidence type="ECO:0000313" key="4">
    <source>
        <dbReference type="RefSeq" id="XP_011199325.2"/>
    </source>
</evidence>
<protein>
    <submittedName>
        <fullName evidence="4">Uncharacterized protein LOC105223320</fullName>
    </submittedName>
</protein>
<dbReference type="AlphaFoldDB" id="A0A6I9UVN7"/>
<dbReference type="FunCoup" id="A0A6I9UVN7">
    <property type="interactions" value="23"/>
</dbReference>
<feature type="region of interest" description="Disordered" evidence="1">
    <location>
        <begin position="250"/>
        <end position="269"/>
    </location>
</feature>
<dbReference type="SMART" id="SM00700">
    <property type="entry name" value="JHBP"/>
    <property type="match status" value="1"/>
</dbReference>
<accession>A0A6I9UVN7</accession>
<reference evidence="4" key="2">
    <citation type="submission" date="2025-08" db="UniProtKB">
        <authorList>
            <consortium name="RefSeq"/>
        </authorList>
    </citation>
    <scope>IDENTIFICATION</scope>
    <source>
        <tissue evidence="4">Adult</tissue>
    </source>
</reference>
<dbReference type="OrthoDB" id="6380971at2759"/>
<organism evidence="3 4">
    <name type="scientific">Bactrocera dorsalis</name>
    <name type="common">Oriental fruit fly</name>
    <name type="synonym">Dacus dorsalis</name>
    <dbReference type="NCBI Taxonomy" id="27457"/>
    <lineage>
        <taxon>Eukaryota</taxon>
        <taxon>Metazoa</taxon>
        <taxon>Ecdysozoa</taxon>
        <taxon>Arthropoda</taxon>
        <taxon>Hexapoda</taxon>
        <taxon>Insecta</taxon>
        <taxon>Pterygota</taxon>
        <taxon>Neoptera</taxon>
        <taxon>Endopterygota</taxon>
        <taxon>Diptera</taxon>
        <taxon>Brachycera</taxon>
        <taxon>Muscomorpha</taxon>
        <taxon>Tephritoidea</taxon>
        <taxon>Tephritidae</taxon>
        <taxon>Bactrocera</taxon>
        <taxon>Bactrocera</taxon>
    </lineage>
</organism>
<dbReference type="KEGG" id="bdr:105223320"/>
<evidence type="ECO:0000256" key="1">
    <source>
        <dbReference type="SAM" id="MobiDB-lite"/>
    </source>
</evidence>
<feature type="chain" id="PRO_5046607261" evidence="2">
    <location>
        <begin position="37"/>
        <end position="269"/>
    </location>
</feature>
<dbReference type="Proteomes" id="UP001652620">
    <property type="component" value="Chromosome 2"/>
</dbReference>
<dbReference type="InterPro" id="IPR010562">
    <property type="entry name" value="Haemolymph_juvenile_hormone-bd"/>
</dbReference>
<keyword evidence="2" id="KW-0732">Signal</keyword>
<dbReference type="InParanoid" id="A0A6I9UVN7"/>
<dbReference type="PANTHER" id="PTHR11008">
    <property type="entry name" value="PROTEIN TAKEOUT-LIKE PROTEIN"/>
    <property type="match status" value="1"/>
</dbReference>
<dbReference type="GeneID" id="105223320"/>
<keyword evidence="3" id="KW-1185">Reference proteome</keyword>
<gene>
    <name evidence="4" type="primary">LOC105223320</name>
</gene>
<evidence type="ECO:0000256" key="2">
    <source>
        <dbReference type="SAM" id="SignalP"/>
    </source>
</evidence>
<dbReference type="PANTHER" id="PTHR11008:SF29">
    <property type="entry name" value="IP17226P"/>
    <property type="match status" value="1"/>
</dbReference>
<dbReference type="RefSeq" id="XP_011199325.2">
    <property type="nucleotide sequence ID" value="XM_011201023.4"/>
</dbReference>
<dbReference type="Pfam" id="PF06585">
    <property type="entry name" value="JHBP"/>
    <property type="match status" value="1"/>
</dbReference>
<evidence type="ECO:0000313" key="3">
    <source>
        <dbReference type="Proteomes" id="UP001652620"/>
    </source>
</evidence>
<proteinExistence type="predicted"/>
<sequence>MPTIKMRFSKTRASRLSQVKLLAIAVLLQTIRKAECLYEDTILNFLEQLRVRMCHPIPQLGLPALDPFQIHHVETEINNKYLVDFTGSVTDFNLTGLSDFDIDLRISTIRKSIIDITLPMTEFKSIYTAKGSLAYILNLSGDGNAQAHIKHLNLQISFNLGIGKFLSIRNLNITVIVGEIYMDFENLLEEERINDFFHALVNELGLELLGDLWIDEKALSEQYIQERINTFIGQYTLSDILKIIGDSGEGEPIFDSGPPGDCKDDITFN</sequence>
<dbReference type="GO" id="GO:0005615">
    <property type="term" value="C:extracellular space"/>
    <property type="evidence" value="ECO:0007669"/>
    <property type="project" value="TreeGrafter"/>
</dbReference>
<dbReference type="InterPro" id="IPR038606">
    <property type="entry name" value="To_sf"/>
</dbReference>
<feature type="signal peptide" evidence="2">
    <location>
        <begin position="1"/>
        <end position="36"/>
    </location>
</feature>
<dbReference type="Gene3D" id="3.15.10.30">
    <property type="entry name" value="Haemolymph juvenile hormone binding protein"/>
    <property type="match status" value="1"/>
</dbReference>
<reference evidence="3" key="1">
    <citation type="submission" date="2025-05" db="UniProtKB">
        <authorList>
            <consortium name="RefSeq"/>
        </authorList>
    </citation>
    <scope>NUCLEOTIDE SEQUENCE [LARGE SCALE GENOMIC DNA]</scope>
</reference>